<dbReference type="InterPro" id="IPR011765">
    <property type="entry name" value="Pept_M16_N"/>
</dbReference>
<proteinExistence type="inferred from homology"/>
<accession>A0AA94HTG5</accession>
<feature type="domain" description="Peptidase M16 N-terminal" evidence="5">
    <location>
        <begin position="55"/>
        <end position="190"/>
    </location>
</feature>
<dbReference type="AlphaFoldDB" id="A0AA94HTG5"/>
<dbReference type="Pfam" id="PF00675">
    <property type="entry name" value="Peptidase_M16"/>
    <property type="match status" value="1"/>
</dbReference>
<feature type="signal peptide" evidence="4">
    <location>
        <begin position="1"/>
        <end position="22"/>
    </location>
</feature>
<keyword evidence="7" id="KW-0645">Protease</keyword>
<keyword evidence="7" id="KW-0378">Hydrolase</keyword>
<dbReference type="PANTHER" id="PTHR11851:SF49">
    <property type="entry name" value="MITOCHONDRIAL-PROCESSING PEPTIDASE SUBUNIT ALPHA"/>
    <property type="match status" value="1"/>
</dbReference>
<dbReference type="GO" id="GO:0046872">
    <property type="term" value="F:metal ion binding"/>
    <property type="evidence" value="ECO:0007669"/>
    <property type="project" value="InterPro"/>
</dbReference>
<dbReference type="PROSITE" id="PS51257">
    <property type="entry name" value="PROKAR_LIPOPROTEIN"/>
    <property type="match status" value="1"/>
</dbReference>
<dbReference type="GO" id="GO:0004222">
    <property type="term" value="F:metalloendopeptidase activity"/>
    <property type="evidence" value="ECO:0007669"/>
    <property type="project" value="InterPro"/>
</dbReference>
<comment type="caution">
    <text evidence="7">The sequence shown here is derived from an EMBL/GenBank/DDBJ whole genome shotgun (WGS) entry which is preliminary data.</text>
</comment>
<keyword evidence="4" id="KW-0732">Signal</keyword>
<comment type="similarity">
    <text evidence="2 3">Belongs to the peptidase M16 family.</text>
</comment>
<gene>
    <name evidence="7" type="ORF">SAMN02910291_01455</name>
</gene>
<dbReference type="EMBL" id="FPIW01000022">
    <property type="protein sequence ID" value="SFW47622.1"/>
    <property type="molecule type" value="Genomic_DNA"/>
</dbReference>
<organism evidence="7 8">
    <name type="scientific">Desulfovibrio desulfuricans</name>
    <dbReference type="NCBI Taxonomy" id="876"/>
    <lineage>
        <taxon>Bacteria</taxon>
        <taxon>Pseudomonadati</taxon>
        <taxon>Thermodesulfobacteriota</taxon>
        <taxon>Desulfovibrionia</taxon>
        <taxon>Desulfovibrionales</taxon>
        <taxon>Desulfovibrionaceae</taxon>
        <taxon>Desulfovibrio</taxon>
    </lineage>
</organism>
<evidence type="ECO:0000256" key="4">
    <source>
        <dbReference type="SAM" id="SignalP"/>
    </source>
</evidence>
<dbReference type="InterPro" id="IPR050361">
    <property type="entry name" value="MPP/UQCRC_Complex"/>
</dbReference>
<evidence type="ECO:0000259" key="6">
    <source>
        <dbReference type="Pfam" id="PF05193"/>
    </source>
</evidence>
<reference evidence="8" key="1">
    <citation type="submission" date="2016-11" db="EMBL/GenBank/DDBJ databases">
        <authorList>
            <person name="Jaros S."/>
            <person name="Januszkiewicz K."/>
            <person name="Wedrychowicz H."/>
        </authorList>
    </citation>
    <scope>NUCLEOTIDE SEQUENCE [LARGE SCALE GENOMIC DNA]</scope>
    <source>
        <strain evidence="8">DSM 7057</strain>
    </source>
</reference>
<evidence type="ECO:0000313" key="8">
    <source>
        <dbReference type="Proteomes" id="UP000182680"/>
    </source>
</evidence>
<dbReference type="InterPro" id="IPR001431">
    <property type="entry name" value="Pept_M16_Zn_BS"/>
</dbReference>
<dbReference type="PROSITE" id="PS00143">
    <property type="entry name" value="INSULINASE"/>
    <property type="match status" value="1"/>
</dbReference>
<evidence type="ECO:0000259" key="5">
    <source>
        <dbReference type="Pfam" id="PF00675"/>
    </source>
</evidence>
<dbReference type="RefSeq" id="WP_072311818.1">
    <property type="nucleotide sequence ID" value="NZ_FPIW01000022.1"/>
</dbReference>
<sequence length="878" mass="96382">MRRFFSFAALALLLALACPAIAASDKPAQGDDSGVLTRLPNGLTVYIVKDVRFPLVATRLYVRTGSVNEKPDQAGISHLLEHMVFKGTEHRPKGQVAQDVEALGGYLNAATSFDKTWYMTDMPAAHWRTGMDVVKEMAFQPSLDPKELESEKEVVISELEGDQDSPMSRLFESLQTSALQNTVYGRPIIGFKDTIRAVTAEDLRAYVRHWYQPQNMLLLVAGDIDPQAVLAYSQKLFGGLTNNGDLAEPQPVNLADASGGPRVEVIYGPWSKVYMGMAFPVPGLRDLRSVDLDVLCYLLGGDGTSELYRKFKYEKQMVDSIGMGNMSLSRAGLVYLSAQLDVDKVEPFWRELTRDMAALKAGQFRPEAIERARFNLEDNMDRAGETLNGLASWLGTVQFELGGKQAEMNLRFAQRNVDVPQLAQALELWLNPRQARVRVLAPEGAKLPDLEAILQQNWPGPESDQVRKARASKAGEREVVQLGAGRTLILQPDATVPYVAVDMMLPGGNALLKPDCQGLAGLTARALTSGIGTLDAQGVERFFSDRAAAIDASAGLQSFTVSITGPARFNADYFAILGEALRSPRFEEKEIRREADNMKAAIRQRSDRPSSYLFSKLNGFLFPGGQPYGYDGLGNAENLDRFGGKDVRAFWQEQMGQPWVLSIAGDFDREAVLALARSLPVPRTDIPAPGAPAWGHDKKLDLHLPGRNQAHVLQVFKAVPPTHEDAPALMLLQAVLSGQSGLLFSQLRDVEGLGYTVTAFYRSMPEAGMMAFYIGTTPDKVEQARKGFGKIIADIKTKPLSAAQLEAGANRLLGAYFRERQSLGARAADAAGDALLRRPYDFDRQLIEKAATLTPAQVQAVARKYLEQENAYELVLLP</sequence>
<feature type="domain" description="Peptidase M16 C-terminal" evidence="6">
    <location>
        <begin position="198"/>
        <end position="376"/>
    </location>
</feature>
<feature type="domain" description="Peptidase M16 C-terminal" evidence="6">
    <location>
        <begin position="660"/>
        <end position="811"/>
    </location>
</feature>
<name>A0AA94HTG5_DESDE</name>
<dbReference type="PANTHER" id="PTHR11851">
    <property type="entry name" value="METALLOPROTEASE"/>
    <property type="match status" value="1"/>
</dbReference>
<dbReference type="SUPFAM" id="SSF63411">
    <property type="entry name" value="LuxS/MPP-like metallohydrolase"/>
    <property type="match status" value="4"/>
</dbReference>
<comment type="cofactor">
    <cofactor evidence="1">
        <name>Zn(2+)</name>
        <dbReference type="ChEBI" id="CHEBI:29105"/>
    </cofactor>
</comment>
<dbReference type="InterPro" id="IPR011249">
    <property type="entry name" value="Metalloenz_LuxS/M16"/>
</dbReference>
<dbReference type="Proteomes" id="UP000182680">
    <property type="component" value="Unassembled WGS sequence"/>
</dbReference>
<dbReference type="Gene3D" id="3.30.830.10">
    <property type="entry name" value="Metalloenzyme, LuxS/M16 peptidase-like"/>
    <property type="match status" value="4"/>
</dbReference>
<dbReference type="Pfam" id="PF05193">
    <property type="entry name" value="Peptidase_M16_C"/>
    <property type="match status" value="2"/>
</dbReference>
<evidence type="ECO:0000256" key="1">
    <source>
        <dbReference type="ARBA" id="ARBA00001947"/>
    </source>
</evidence>
<evidence type="ECO:0000313" key="7">
    <source>
        <dbReference type="EMBL" id="SFW47622.1"/>
    </source>
</evidence>
<dbReference type="GO" id="GO:0006508">
    <property type="term" value="P:proteolysis"/>
    <property type="evidence" value="ECO:0007669"/>
    <property type="project" value="UniProtKB-KW"/>
</dbReference>
<protein>
    <submittedName>
        <fullName evidence="7">Zinc protease</fullName>
    </submittedName>
</protein>
<evidence type="ECO:0000256" key="3">
    <source>
        <dbReference type="RuleBase" id="RU004447"/>
    </source>
</evidence>
<evidence type="ECO:0000256" key="2">
    <source>
        <dbReference type="ARBA" id="ARBA00007261"/>
    </source>
</evidence>
<dbReference type="InterPro" id="IPR007863">
    <property type="entry name" value="Peptidase_M16_C"/>
</dbReference>
<feature type="chain" id="PRO_5041705123" evidence="4">
    <location>
        <begin position="23"/>
        <end position="878"/>
    </location>
</feature>